<evidence type="ECO:0000259" key="1">
    <source>
        <dbReference type="PROSITE" id="PS50181"/>
    </source>
</evidence>
<dbReference type="EMBL" id="ML122262">
    <property type="protein sequence ID" value="RPD61257.1"/>
    <property type="molecule type" value="Genomic_DNA"/>
</dbReference>
<sequence length="595" mass="68154">MLPKGRLTVLPLELVAEVLSHVPSPRDILAVARTSKHFFTVLVNNTAMDFIWRRARARFEPEPIPDPTPDFTEASYAAFLFDSKFCEVCKKKTKEMYHSLSLRARICDKPKCLQSWKTTMLRDVSIVDKVKYPEFIHWLPQMDRRNPFPFHTMSRVRKDDWEQAVDEYNKAHHLGEEAVAAYVKEKKALADAMPAKMDLCKRLITWSTTYETRRKEILRQNQETASALAQANDWKIRDLLQTPSYSILQHTRNRSLEAVTEEDIDAIRDRLGVEIAAQKESRARREKVQAQQDRMKEVRSEWDGMHTRVLPAPVLPNLQEFRKLSVVKIYEAGHPSAVHHTLQHPFVASVLAENLEQWREAARAGLAAALGFPGWRNLSRRKLHPVDRLTARFRCRRCDAALGDKKAPEDGGMDFAQACEHVCGHLPKKRRNKEKWSADRFVPDQRAVDAISQVLALCETTPEDVDSIRIADELGDRVQCQSCSCIMNVRSVGRHCKRHVDCSFTLANASVDPPIEYGMTERLIKVTPKTTPERNMKVFVCRHCAKPHSSTAPHTPRLMTFNGLISHTKEKHLISLLADEDFYRQKAASTIDDLA</sequence>
<dbReference type="SMART" id="SM00256">
    <property type="entry name" value="FBOX"/>
    <property type="match status" value="1"/>
</dbReference>
<evidence type="ECO:0000313" key="3">
    <source>
        <dbReference type="Proteomes" id="UP000313359"/>
    </source>
</evidence>
<dbReference type="CDD" id="cd09917">
    <property type="entry name" value="F-box_SF"/>
    <property type="match status" value="1"/>
</dbReference>
<protein>
    <recommendedName>
        <fullName evidence="1">F-box domain-containing protein</fullName>
    </recommendedName>
</protein>
<dbReference type="AlphaFoldDB" id="A0A5C2SDC1"/>
<dbReference type="PROSITE" id="PS50181">
    <property type="entry name" value="FBOX"/>
    <property type="match status" value="1"/>
</dbReference>
<name>A0A5C2SDC1_9APHY</name>
<reference evidence="2" key="1">
    <citation type="journal article" date="2018" name="Genome Biol. Evol.">
        <title>Genomics and development of Lentinus tigrinus, a white-rot wood-decaying mushroom with dimorphic fruiting bodies.</title>
        <authorList>
            <person name="Wu B."/>
            <person name="Xu Z."/>
            <person name="Knudson A."/>
            <person name="Carlson A."/>
            <person name="Chen N."/>
            <person name="Kovaka S."/>
            <person name="LaButti K."/>
            <person name="Lipzen A."/>
            <person name="Pennachio C."/>
            <person name="Riley R."/>
            <person name="Schakwitz W."/>
            <person name="Umezawa K."/>
            <person name="Ohm R.A."/>
            <person name="Grigoriev I.V."/>
            <person name="Nagy L.G."/>
            <person name="Gibbons J."/>
            <person name="Hibbett D."/>
        </authorList>
    </citation>
    <scope>NUCLEOTIDE SEQUENCE [LARGE SCALE GENOMIC DNA]</scope>
    <source>
        <strain evidence="2">ALCF2SS1-6</strain>
    </source>
</reference>
<proteinExistence type="predicted"/>
<gene>
    <name evidence="2" type="ORF">L227DRAFT_500235</name>
</gene>
<feature type="domain" description="F-box" evidence="1">
    <location>
        <begin position="4"/>
        <end position="55"/>
    </location>
</feature>
<dbReference type="OrthoDB" id="3220023at2759"/>
<dbReference type="Proteomes" id="UP000313359">
    <property type="component" value="Unassembled WGS sequence"/>
</dbReference>
<accession>A0A5C2SDC1</accession>
<dbReference type="SUPFAM" id="SSF81383">
    <property type="entry name" value="F-box domain"/>
    <property type="match status" value="1"/>
</dbReference>
<evidence type="ECO:0000313" key="2">
    <source>
        <dbReference type="EMBL" id="RPD61257.1"/>
    </source>
</evidence>
<keyword evidence="3" id="KW-1185">Reference proteome</keyword>
<organism evidence="2 3">
    <name type="scientific">Lentinus tigrinus ALCF2SS1-6</name>
    <dbReference type="NCBI Taxonomy" id="1328759"/>
    <lineage>
        <taxon>Eukaryota</taxon>
        <taxon>Fungi</taxon>
        <taxon>Dikarya</taxon>
        <taxon>Basidiomycota</taxon>
        <taxon>Agaricomycotina</taxon>
        <taxon>Agaricomycetes</taxon>
        <taxon>Polyporales</taxon>
        <taxon>Polyporaceae</taxon>
        <taxon>Lentinus</taxon>
    </lineage>
</organism>
<dbReference type="InterPro" id="IPR036047">
    <property type="entry name" value="F-box-like_dom_sf"/>
</dbReference>
<dbReference type="InterPro" id="IPR001810">
    <property type="entry name" value="F-box_dom"/>
</dbReference>